<evidence type="ECO:0000313" key="4">
    <source>
        <dbReference type="Proteomes" id="UP001144673"/>
    </source>
</evidence>
<dbReference type="AlphaFoldDB" id="A0A9W8Q6I0"/>
<feature type="domain" description="BZIP" evidence="2">
    <location>
        <begin position="8"/>
        <end position="23"/>
    </location>
</feature>
<feature type="region of interest" description="Disordered" evidence="1">
    <location>
        <begin position="149"/>
        <end position="173"/>
    </location>
</feature>
<dbReference type="PROSITE" id="PS00036">
    <property type="entry name" value="BZIP_BASIC"/>
    <property type="match status" value="1"/>
</dbReference>
<feature type="compositionally biased region" description="Polar residues" evidence="1">
    <location>
        <begin position="159"/>
        <end position="173"/>
    </location>
</feature>
<dbReference type="RefSeq" id="XP_056050553.1">
    <property type="nucleotide sequence ID" value="XM_056193524.1"/>
</dbReference>
<dbReference type="KEGG" id="amus:LMH87_002124"/>
<name>A0A9W8Q6I0_AKAMU</name>
<dbReference type="GeneID" id="80889283"/>
<protein>
    <recommendedName>
        <fullName evidence="2">BZIP domain-containing protein</fullName>
    </recommendedName>
</protein>
<accession>A0A9W8Q6I0</accession>
<evidence type="ECO:0000256" key="1">
    <source>
        <dbReference type="SAM" id="MobiDB-lite"/>
    </source>
</evidence>
<sequence>MGSAYEDRRKSQNREAQRRYRQKMRKKKKHGGSDDDDIHCGAFGMQLLSGPERGSFESSHCEYSRADESQNCGDGLGVNYGNYSGTLQANSQARQASLGVNMDFGDISWTCTPGVSTSSNIPPVEMPLSPASPCQSASLATAPSLAARMDMSRSRPGSGKSSTVPPVPDRTNSAHTKIVSKACGMVQELRKLYSLGVELELLQQESGVPAHLDAVEELINRSGRGAQDMQGTAERGEGG</sequence>
<reference evidence="3" key="1">
    <citation type="journal article" date="2023" name="Access Microbiol">
        <title>De-novo genome assembly for Akanthomyces muscarius, a biocontrol agent of insect agricultural pests.</title>
        <authorList>
            <person name="Erdos Z."/>
            <person name="Studholme D.J."/>
            <person name="Raymond B."/>
            <person name="Sharma M."/>
        </authorList>
    </citation>
    <scope>NUCLEOTIDE SEQUENCE</scope>
    <source>
        <strain evidence="3">Ve6</strain>
    </source>
</reference>
<evidence type="ECO:0000313" key="3">
    <source>
        <dbReference type="EMBL" id="KAJ4147612.1"/>
    </source>
</evidence>
<feature type="compositionally biased region" description="Basic and acidic residues" evidence="1">
    <location>
        <begin position="1"/>
        <end position="18"/>
    </location>
</feature>
<dbReference type="GO" id="GO:0003700">
    <property type="term" value="F:DNA-binding transcription factor activity"/>
    <property type="evidence" value="ECO:0007669"/>
    <property type="project" value="InterPro"/>
</dbReference>
<gene>
    <name evidence="3" type="ORF">LMH87_002124</name>
</gene>
<feature type="region of interest" description="Disordered" evidence="1">
    <location>
        <begin position="1"/>
        <end position="38"/>
    </location>
</feature>
<keyword evidence="4" id="KW-1185">Reference proteome</keyword>
<feature type="region of interest" description="Disordered" evidence="1">
    <location>
        <begin position="220"/>
        <end position="239"/>
    </location>
</feature>
<dbReference type="CDD" id="cd14688">
    <property type="entry name" value="bZIP_YAP"/>
    <property type="match status" value="1"/>
</dbReference>
<dbReference type="InterPro" id="IPR004827">
    <property type="entry name" value="bZIP"/>
</dbReference>
<organism evidence="3 4">
    <name type="scientific">Akanthomyces muscarius</name>
    <name type="common">Entomopathogenic fungus</name>
    <name type="synonym">Lecanicillium muscarium</name>
    <dbReference type="NCBI Taxonomy" id="2231603"/>
    <lineage>
        <taxon>Eukaryota</taxon>
        <taxon>Fungi</taxon>
        <taxon>Dikarya</taxon>
        <taxon>Ascomycota</taxon>
        <taxon>Pezizomycotina</taxon>
        <taxon>Sordariomycetes</taxon>
        <taxon>Hypocreomycetidae</taxon>
        <taxon>Hypocreales</taxon>
        <taxon>Cordycipitaceae</taxon>
        <taxon>Akanthomyces</taxon>
    </lineage>
</organism>
<dbReference type="Proteomes" id="UP001144673">
    <property type="component" value="Chromosome 3"/>
</dbReference>
<proteinExistence type="predicted"/>
<comment type="caution">
    <text evidence="3">The sequence shown here is derived from an EMBL/GenBank/DDBJ whole genome shotgun (WGS) entry which is preliminary data.</text>
</comment>
<evidence type="ECO:0000259" key="2">
    <source>
        <dbReference type="PROSITE" id="PS00036"/>
    </source>
</evidence>
<feature type="compositionally biased region" description="Basic residues" evidence="1">
    <location>
        <begin position="19"/>
        <end position="30"/>
    </location>
</feature>
<dbReference type="EMBL" id="JAJHUN010000010">
    <property type="protein sequence ID" value="KAJ4147612.1"/>
    <property type="molecule type" value="Genomic_DNA"/>
</dbReference>